<evidence type="ECO:0000259" key="2">
    <source>
        <dbReference type="Pfam" id="PF25794"/>
    </source>
</evidence>
<proteinExistence type="predicted"/>
<evidence type="ECO:0000256" key="1">
    <source>
        <dbReference type="SAM" id="MobiDB-lite"/>
    </source>
</evidence>
<dbReference type="InterPro" id="IPR058210">
    <property type="entry name" value="SACS/Nov_dom"/>
</dbReference>
<evidence type="ECO:0000313" key="4">
    <source>
        <dbReference type="Proteomes" id="UP000015441"/>
    </source>
</evidence>
<feature type="domain" description="Sacsin/Nov" evidence="2">
    <location>
        <begin position="27"/>
        <end position="150"/>
    </location>
</feature>
<evidence type="ECO:0000313" key="3">
    <source>
        <dbReference type="EMBL" id="CCU76655.1"/>
    </source>
</evidence>
<feature type="region of interest" description="Disordered" evidence="1">
    <location>
        <begin position="1472"/>
        <end position="1496"/>
    </location>
</feature>
<dbReference type="EMBL" id="CAUH01002850">
    <property type="protein sequence ID" value="CCU76655.1"/>
    <property type="molecule type" value="Genomic_DNA"/>
</dbReference>
<dbReference type="Pfam" id="PF12449">
    <property type="entry name" value="DUF3684"/>
    <property type="match status" value="1"/>
</dbReference>
<feature type="region of interest" description="Disordered" evidence="1">
    <location>
        <begin position="1508"/>
        <end position="1544"/>
    </location>
</feature>
<accession>N1J849</accession>
<dbReference type="InterPro" id="IPR036890">
    <property type="entry name" value="HATPase_C_sf"/>
</dbReference>
<feature type="region of interest" description="Disordered" evidence="1">
    <location>
        <begin position="1201"/>
        <end position="1221"/>
    </location>
</feature>
<dbReference type="Gene3D" id="3.30.565.10">
    <property type="entry name" value="Histidine kinase-like ATPase, C-terminal domain"/>
    <property type="match status" value="1"/>
</dbReference>
<dbReference type="InParanoid" id="N1J849"/>
<sequence length="1761" mass="196891">MDFTKLRAAALKDGDDEEAVTVNTRALIDKVLARYSGEWTTLRELIQNAADAQASTVSVKFDTIPSIQIPSPSSTSNSEIMKHVLQNHTLRRLVVTNDGQKFGENDWSRLKRIAEGNPDETKIGAFGVGFYSVFADCEDPFVSSGDQAMAFYWKGNSLFTKRVHLPHDQSNPETSFVLDYRNNTTPVPNLLSISQFLATSLTFVALQKIELFVDNWKILVLLKKPAPSIEVPIAKDVETRTKGGSMKVQSLERESVQMDAIFMNVVGWKPSVSSAPKNGVLENNFGSSMSEISSLRSFFSKLTSSTTNTQIKTKEMRDEHALQEIILEDLAALTTANVFLRITTAFVKTSVSASFAAELERATKKPPPKFTKMAILTSSYDEAEASSRTNLVAKSVDIFSSVLPEKKPGGRIFIGFPTHQTTGTGIHLSAPSVIPTVERESIDLNARWVRSWNEEMLRVSGIIVRLAFSSEMAELSEKVGQISKLAGNEIKTPKVGNQTFVSEAMHILKTFTFSESTPNSKISQIIEEAFWTAYKQPSIEIYSTRGVLMTSQVRIATEDLSGFVEGIPVIPPELAQLQFVHKLKEFGLLTEINVSDVRKELEAKALSKDQLVHFISWASNKAVSGDIDSQTIHSLLDVAVAITGHQQGSGIIAIGCIKNFLNVNIIPADLPLPETTLPFNFTKSIPINQLRALDWDQLGIIPWLRYLIESNPSRSQEQSLSNSAPFAARVLHVLSKNWELLSQNSKATVVSLLNPVSIIPTKSGMKKPGEAFLASVKLFEDLPTITSCPGVKEKFLAAIGVRKTVNLETIFDRLLSPSIDTQKSGKGTNSRHMEVIKYLASVRDDIPAEDIEKLKNSPIFPAEVGSYGSGFTESPEKLFKISELFEPKDALRVLKLPIIQWSGPPGSYRSGSIEGRFMNYLGLRAFPSVPELVDLMASEDLITSDKAMFYFIANHHTNGYASFDVGSSCKNFLPLQGEKRRVRPAECYTNDSCAILGFGILKKELAPHANKFAVAMDPPINVCVDRLISNPPREKKIATRIFHYFSERLGEIGPAQASRLGEALIVPVENRQIEQDNFKRDKLEKQPAIRLLNPKQCYLGSSSTYEEIFEFVDFGTAANNFLLNCGSKNEPTILELADLACKEPARLLGVMKSPEKYLNLLRNLADEFPKLKRDKSLYAQMRRSKWLLASFEITTNKESSRAKPILQGEEQYDSDPDENEGSKIKEYQLARPDQIVINDNYTSYRLFKKSLISAPEEEKLEDLYLCLGAQTLDSLVQEDLRLGNPCIDQSSAVKLRRHILERSKLFLYEHKKESIRHDVKWLEQNLLVQVVNSIALRRSLKGHALSHTEKRLAACKKEKGSNWTLYVTPGDYDSYQISQSLCRLLLERPNQSSYLTFESFLSLNLYQLRSRGYNVERILRAKAAEQRIAEEARKKQLAAEQIQIREQEDRWKKQHQVTPLVAKEIQNEPLVNQMPGTFDDSSPESSPLPIHRKPKSGLFTNLSKRLGLNNESGDEAQEQMTKFLGKKSTQSQNQTGEPPSYEEANQGMVYSPAALQQNLLNAIQSSRAHDSNVLFSPPSTETIKEQASYCDSKPAQDINFLAEANNGIRIFVAKSIKATQAREFFSSNAKEINSFAALLVEVAEIYTLPRKAMHIFYDESGNTIAFNSSGSIFCNFRFFKQLHAASISDSNSRVKATSYWWVVVAHELAHNIVAVHNAEHSFYTESIIGNYFSRMMDKAFGYLQETHSTPLETSIAKSLLD</sequence>
<protein>
    <submittedName>
        <fullName evidence="3">H-ATPase-C domain-containing protein</fullName>
    </submittedName>
</protein>
<dbReference type="PANTHER" id="PTHR47839:SF1">
    <property type="entry name" value="DOMAIN PROTEIN, PUTATIVE (AFU_ORTHOLOGUE AFUA_6G04830)-RELATED"/>
    <property type="match status" value="1"/>
</dbReference>
<feature type="compositionally biased region" description="Acidic residues" evidence="1">
    <location>
        <begin position="1210"/>
        <end position="1219"/>
    </location>
</feature>
<reference evidence="3 4" key="1">
    <citation type="journal article" date="2010" name="Science">
        <title>Genome expansion and gene loss in powdery mildew fungi reveal tradeoffs in extreme parasitism.</title>
        <authorList>
            <person name="Spanu P.D."/>
            <person name="Abbott J.C."/>
            <person name="Amselem J."/>
            <person name="Burgis T.A."/>
            <person name="Soanes D.M."/>
            <person name="Stueber K."/>
            <person name="Ver Loren van Themaat E."/>
            <person name="Brown J.K.M."/>
            <person name="Butcher S.A."/>
            <person name="Gurr S.J."/>
            <person name="Lebrun M.-H."/>
            <person name="Ridout C.J."/>
            <person name="Schulze-Lefert P."/>
            <person name="Talbot N.J."/>
            <person name="Ahmadinejad N."/>
            <person name="Ametz C."/>
            <person name="Barton G.R."/>
            <person name="Benjdia M."/>
            <person name="Bidzinski P."/>
            <person name="Bindschedler L.V."/>
            <person name="Both M."/>
            <person name="Brewer M.T."/>
            <person name="Cadle-Davidson L."/>
            <person name="Cadle-Davidson M.M."/>
            <person name="Collemare J."/>
            <person name="Cramer R."/>
            <person name="Frenkel O."/>
            <person name="Godfrey D."/>
            <person name="Harriman J."/>
            <person name="Hoede C."/>
            <person name="King B.C."/>
            <person name="Klages S."/>
            <person name="Kleemann J."/>
            <person name="Knoll D."/>
            <person name="Koti P.S."/>
            <person name="Kreplak J."/>
            <person name="Lopez-Ruiz F.J."/>
            <person name="Lu X."/>
            <person name="Maekawa T."/>
            <person name="Mahanil S."/>
            <person name="Micali C."/>
            <person name="Milgroom M.G."/>
            <person name="Montana G."/>
            <person name="Noir S."/>
            <person name="O'Connell R.J."/>
            <person name="Oberhaensli S."/>
            <person name="Parlange F."/>
            <person name="Pedersen C."/>
            <person name="Quesneville H."/>
            <person name="Reinhardt R."/>
            <person name="Rott M."/>
            <person name="Sacristan S."/>
            <person name="Schmidt S.M."/>
            <person name="Schoen M."/>
            <person name="Skamnioti P."/>
            <person name="Sommer H."/>
            <person name="Stephens A."/>
            <person name="Takahara H."/>
            <person name="Thordal-Christensen H."/>
            <person name="Vigouroux M."/>
            <person name="Wessling R."/>
            <person name="Wicker T."/>
            <person name="Panstruga R."/>
        </authorList>
    </citation>
    <scope>NUCLEOTIDE SEQUENCE [LARGE SCALE GENOMIC DNA]</scope>
    <source>
        <strain evidence="3">DH14</strain>
    </source>
</reference>
<dbReference type="HOGENOM" id="CLU_001744_1_0_1"/>
<dbReference type="Proteomes" id="UP000015441">
    <property type="component" value="Unassembled WGS sequence"/>
</dbReference>
<dbReference type="Pfam" id="PF25794">
    <property type="entry name" value="SACS"/>
    <property type="match status" value="1"/>
</dbReference>
<gene>
    <name evidence="3" type="ORF">BGHDH14_bgh05597</name>
</gene>
<organism evidence="3 4">
    <name type="scientific">Blumeria graminis f. sp. hordei (strain DH14)</name>
    <name type="common">Barley powdery mildew</name>
    <name type="synonym">Oidium monilioides f. sp. hordei</name>
    <dbReference type="NCBI Taxonomy" id="546991"/>
    <lineage>
        <taxon>Eukaryota</taxon>
        <taxon>Fungi</taxon>
        <taxon>Dikarya</taxon>
        <taxon>Ascomycota</taxon>
        <taxon>Pezizomycotina</taxon>
        <taxon>Leotiomycetes</taxon>
        <taxon>Erysiphales</taxon>
        <taxon>Erysiphaceae</taxon>
        <taxon>Blumeria</taxon>
        <taxon>Blumeria hordei</taxon>
    </lineage>
</organism>
<dbReference type="InterPro" id="IPR022155">
    <property type="entry name" value="DUF3684"/>
</dbReference>
<dbReference type="PANTHER" id="PTHR47839">
    <property type="entry name" value="DOMAIN PROTEIN, PUTATIVE (AFU_ORTHOLOGUE AFUA_6G04830)-RELATED"/>
    <property type="match status" value="1"/>
</dbReference>
<keyword evidence="4" id="KW-1185">Reference proteome</keyword>
<dbReference type="NCBIfam" id="NF047352">
    <property type="entry name" value="P_loop_sacsin"/>
    <property type="match status" value="1"/>
</dbReference>
<dbReference type="OrthoDB" id="10031156at2759"/>
<feature type="compositionally biased region" description="Polar residues" evidence="1">
    <location>
        <begin position="1527"/>
        <end position="1537"/>
    </location>
</feature>
<name>N1J849_BLUG1</name>
<dbReference type="SUPFAM" id="SSF55874">
    <property type="entry name" value="ATPase domain of HSP90 chaperone/DNA topoisomerase II/histidine kinase"/>
    <property type="match status" value="1"/>
</dbReference>
<comment type="caution">
    <text evidence="3">The sequence shown here is derived from an EMBL/GenBank/DDBJ whole genome shotgun (WGS) entry which is preliminary data.</text>
</comment>
<dbReference type="eggNOG" id="ENOG502QPMA">
    <property type="taxonomic scope" value="Eukaryota"/>
</dbReference>